<reference evidence="2 3" key="2">
    <citation type="journal article" date="2001" name="Science">
        <title>Genome sequence of the plant pathogen and biotechnology agent Agrobacterium tumefaciens C58.</title>
        <authorList>
            <person name="Goodner B."/>
            <person name="Hinkle G."/>
            <person name="Gattung S."/>
            <person name="Miller N."/>
            <person name="Blanchard M."/>
            <person name="Qurollo B."/>
            <person name="Goldman B.S."/>
            <person name="Cao Y."/>
            <person name="Askenazi M."/>
            <person name="Halling C."/>
            <person name="Mullin L."/>
            <person name="Houmiel K."/>
            <person name="Gordon J."/>
            <person name="Vaudin M."/>
            <person name="Iartchouk O."/>
            <person name="Epp A."/>
            <person name="Liu F."/>
            <person name="Wollam C."/>
            <person name="Allinger M."/>
            <person name="Doughty D."/>
            <person name="Scott C."/>
            <person name="Lappas C."/>
            <person name="Markelz B."/>
            <person name="Flanagan C."/>
            <person name="Crowell C."/>
            <person name="Gurson J."/>
            <person name="Lomo C."/>
            <person name="Sear C."/>
            <person name="Strub G."/>
            <person name="Cielo C."/>
            <person name="Slater S."/>
        </authorList>
    </citation>
    <scope>NUCLEOTIDE SEQUENCE [LARGE SCALE GENOMIC DNA]</scope>
    <source>
        <strain evidence="3">C58 / ATCC 33970</strain>
    </source>
</reference>
<name>Q8U5U8_AGRFC</name>
<feature type="compositionally biased region" description="Low complexity" evidence="1">
    <location>
        <begin position="64"/>
        <end position="73"/>
    </location>
</feature>
<evidence type="ECO:0000313" key="2">
    <source>
        <dbReference type="EMBL" id="AAK90662.2"/>
    </source>
</evidence>
<dbReference type="EnsemblBacteria" id="AAK90662">
    <property type="protein sequence ID" value="AAK90662"/>
    <property type="gene ID" value="Atu5286"/>
</dbReference>
<keyword evidence="2" id="KW-0614">Plasmid</keyword>
<dbReference type="AlphaFoldDB" id="Q8U5U8"/>
<dbReference type="EMBL" id="AE007872">
    <property type="protein sequence ID" value="AAK90662.2"/>
    <property type="molecule type" value="Genomic_DNA"/>
</dbReference>
<organism evidence="2 3">
    <name type="scientific">Agrobacterium fabrum (strain C58 / ATCC 33970)</name>
    <name type="common">Agrobacterium tumefaciens (strain C58)</name>
    <dbReference type="NCBI Taxonomy" id="176299"/>
    <lineage>
        <taxon>Bacteria</taxon>
        <taxon>Pseudomonadati</taxon>
        <taxon>Pseudomonadota</taxon>
        <taxon>Alphaproteobacteria</taxon>
        <taxon>Hyphomicrobiales</taxon>
        <taxon>Rhizobiaceae</taxon>
        <taxon>Rhizobium/Agrobacterium group</taxon>
        <taxon>Agrobacterium</taxon>
        <taxon>Agrobacterium tumefaciens complex</taxon>
    </lineage>
</organism>
<sequence length="137" mass="15983">MRQPRRGYVWSCLETIVCQRHGISELASNPVRDQWSRSATSQLLLRSSRRKRAISCLQPRPRSRMNSRPSTRRSATRDRSKPFTSDLGRISNPKRRQQARLAAFARYVLRTFDRGVVDPSKLQQLPALYFRTKLRIG</sequence>
<dbReference type="HOGENOM" id="CLU_1860975_0_0_5"/>
<geneLocation type="plasmid" evidence="2 3">
    <name>At</name>
</geneLocation>
<keyword evidence="3" id="KW-1185">Reference proteome</keyword>
<dbReference type="KEGG" id="atu:Atu5286"/>
<gene>
    <name evidence="2" type="ordered locus">Atu5286</name>
</gene>
<feature type="region of interest" description="Disordered" evidence="1">
    <location>
        <begin position="55"/>
        <end position="96"/>
    </location>
</feature>
<reference evidence="2 3" key="1">
    <citation type="journal article" date="2001" name="Science">
        <title>The genome of the natural genetic engineer Agrobacterium tumefaciens C58.</title>
        <authorList>
            <person name="Wood D.W."/>
            <person name="Setubal J.C."/>
            <person name="Kaul R."/>
            <person name="Monks D.E."/>
            <person name="Kitajima J.P."/>
            <person name="Okura V.K."/>
            <person name="Zhou Y."/>
            <person name="Chen L."/>
            <person name="Wood G.E."/>
            <person name="Almeida N.F.Jr."/>
            <person name="Woo L."/>
            <person name="Chen Y."/>
            <person name="Paulsen I.T."/>
            <person name="Eisen J.A."/>
            <person name="Karp P.D."/>
            <person name="Bovee D.Sr."/>
            <person name="Chapman P."/>
            <person name="Clendenning J."/>
            <person name="Deatherage G."/>
            <person name="Gillet W."/>
            <person name="Grant C."/>
            <person name="Kutyavin T."/>
            <person name="Levy R."/>
            <person name="Li M.J."/>
            <person name="McClelland E."/>
            <person name="Palmieri A."/>
            <person name="Raymond C."/>
            <person name="Rouse G."/>
            <person name="Saenphimmachak C."/>
            <person name="Wu Z."/>
            <person name="Romero P."/>
            <person name="Gordon D."/>
            <person name="Zhang S."/>
            <person name="Yoo H."/>
            <person name="Tao Y."/>
            <person name="Biddle P."/>
            <person name="Jung M."/>
            <person name="Krespan W."/>
            <person name="Perry M."/>
            <person name="Gordon-Kamm B."/>
            <person name="Liao L."/>
            <person name="Kim S."/>
            <person name="Hendrick C."/>
            <person name="Zhao Z.Y."/>
            <person name="Dolan M."/>
            <person name="Chumley F."/>
            <person name="Tingey S.V."/>
            <person name="Tomb J.F."/>
            <person name="Gordon M.P."/>
            <person name="Olson M.V."/>
            <person name="Nester E.W."/>
        </authorList>
    </citation>
    <scope>NUCLEOTIDE SEQUENCE [LARGE SCALE GENOMIC DNA]</scope>
    <source>
        <strain evidence="3">C58 / ATCC 33970</strain>
    </source>
</reference>
<dbReference type="BioCyc" id="AGRO:ATU5286-MONOMER"/>
<dbReference type="Proteomes" id="UP000000813">
    <property type="component" value="Plasmid At"/>
</dbReference>
<evidence type="ECO:0000256" key="1">
    <source>
        <dbReference type="SAM" id="MobiDB-lite"/>
    </source>
</evidence>
<evidence type="ECO:0000313" key="3">
    <source>
        <dbReference type="Proteomes" id="UP000000813"/>
    </source>
</evidence>
<protein>
    <submittedName>
        <fullName evidence="2">Uncharacterized protein</fullName>
    </submittedName>
</protein>
<proteinExistence type="predicted"/>
<accession>Q8U5U8</accession>